<comment type="similarity">
    <text evidence="1">Belongs to the acetyltransferase family. GNAT subfamily.</text>
</comment>
<name>A0A4P9XK82_9FUNG</name>
<dbReference type="Proteomes" id="UP000271241">
    <property type="component" value="Unassembled WGS sequence"/>
</dbReference>
<dbReference type="InterPro" id="IPR016181">
    <property type="entry name" value="Acyl_CoA_acyltransferase"/>
</dbReference>
<keyword evidence="3" id="KW-0012">Acyltransferase</keyword>
<dbReference type="EMBL" id="KZ992931">
    <property type="protein sequence ID" value="RKP06208.1"/>
    <property type="molecule type" value="Genomic_DNA"/>
</dbReference>
<dbReference type="InterPro" id="IPR000182">
    <property type="entry name" value="GNAT_dom"/>
</dbReference>
<evidence type="ECO:0000256" key="2">
    <source>
        <dbReference type="ARBA" id="ARBA00022679"/>
    </source>
</evidence>
<evidence type="ECO:0000256" key="3">
    <source>
        <dbReference type="ARBA" id="ARBA00023315"/>
    </source>
</evidence>
<dbReference type="InterPro" id="IPR039135">
    <property type="entry name" value="NAT9-like"/>
</dbReference>
<feature type="non-terminal residue" evidence="5">
    <location>
        <position position="185"/>
    </location>
</feature>
<dbReference type="OrthoDB" id="5043642at2759"/>
<evidence type="ECO:0000259" key="4">
    <source>
        <dbReference type="Pfam" id="PF13302"/>
    </source>
</evidence>
<gene>
    <name evidence="5" type="ORF">THASP1DRAFT_1686</name>
</gene>
<dbReference type="PANTHER" id="PTHR13256">
    <property type="entry name" value="N-ACETYLTRANSFERASE 9"/>
    <property type="match status" value="1"/>
</dbReference>
<organism evidence="5 6">
    <name type="scientific">Thamnocephalis sphaerospora</name>
    <dbReference type="NCBI Taxonomy" id="78915"/>
    <lineage>
        <taxon>Eukaryota</taxon>
        <taxon>Fungi</taxon>
        <taxon>Fungi incertae sedis</taxon>
        <taxon>Zoopagomycota</taxon>
        <taxon>Zoopagomycotina</taxon>
        <taxon>Zoopagomycetes</taxon>
        <taxon>Zoopagales</taxon>
        <taxon>Sigmoideomycetaceae</taxon>
        <taxon>Thamnocephalis</taxon>
    </lineage>
</organism>
<dbReference type="Gene3D" id="3.40.630.30">
    <property type="match status" value="1"/>
</dbReference>
<keyword evidence="2" id="KW-0808">Transferase</keyword>
<reference evidence="6" key="1">
    <citation type="journal article" date="2018" name="Nat. Microbiol.">
        <title>Leveraging single-cell genomics to expand the fungal tree of life.</title>
        <authorList>
            <person name="Ahrendt S.R."/>
            <person name="Quandt C.A."/>
            <person name="Ciobanu D."/>
            <person name="Clum A."/>
            <person name="Salamov A."/>
            <person name="Andreopoulos B."/>
            <person name="Cheng J.F."/>
            <person name="Woyke T."/>
            <person name="Pelin A."/>
            <person name="Henrissat B."/>
            <person name="Reynolds N.K."/>
            <person name="Benny G.L."/>
            <person name="Smith M.E."/>
            <person name="James T.Y."/>
            <person name="Grigoriev I.V."/>
        </authorList>
    </citation>
    <scope>NUCLEOTIDE SEQUENCE [LARGE SCALE GENOMIC DNA]</scope>
    <source>
        <strain evidence="6">RSA 1356</strain>
    </source>
</reference>
<dbReference type="Pfam" id="PF13302">
    <property type="entry name" value="Acetyltransf_3"/>
    <property type="match status" value="1"/>
</dbReference>
<protein>
    <submittedName>
        <fullName evidence="5">GNAT domain-containing protein</fullName>
    </submittedName>
</protein>
<evidence type="ECO:0000313" key="6">
    <source>
        <dbReference type="Proteomes" id="UP000271241"/>
    </source>
</evidence>
<evidence type="ECO:0000313" key="5">
    <source>
        <dbReference type="EMBL" id="RKP06208.1"/>
    </source>
</evidence>
<feature type="domain" description="N-acetyltransferase" evidence="4">
    <location>
        <begin position="2"/>
        <end position="171"/>
    </location>
</feature>
<keyword evidence="6" id="KW-1185">Reference proteome</keyword>
<evidence type="ECO:0000256" key="1">
    <source>
        <dbReference type="ARBA" id="ARBA00009342"/>
    </source>
</evidence>
<dbReference type="SUPFAM" id="SSF55729">
    <property type="entry name" value="Acyl-CoA N-acyltransferases (Nat)"/>
    <property type="match status" value="1"/>
</dbReference>
<accession>A0A4P9XK82</accession>
<dbReference type="AlphaFoldDB" id="A0A4P9XK82"/>
<proteinExistence type="inferred from homology"/>
<sequence length="185" mass="20594">VVLVPYRAEHVPTYHAWMQSTELQGMEDLNARCALACGSPTKCARTEATASEPLTLEQEYAMQQSWRNDDDKCTFILLAATDAEASGDDWPRNAPMIGDVNFFLNDVEDPHAAEIEIMIAEPAYRRGGAATEALQLMMRYGVTDCGLRRFIAKIGLDNVGSLRLFEERLGFVRVSESAVFREATL</sequence>
<dbReference type="GO" id="GO:0008080">
    <property type="term" value="F:N-acetyltransferase activity"/>
    <property type="evidence" value="ECO:0007669"/>
    <property type="project" value="InterPro"/>
</dbReference>
<dbReference type="STRING" id="78915.A0A4P9XK82"/>
<dbReference type="PANTHER" id="PTHR13256:SF16">
    <property type="entry name" value="ALPHA_BETA-TUBULIN-N-ACETYLTRANSFERASE 9"/>
    <property type="match status" value="1"/>
</dbReference>
<feature type="non-terminal residue" evidence="5">
    <location>
        <position position="1"/>
    </location>
</feature>